<keyword evidence="1" id="KW-0175">Coiled coil</keyword>
<dbReference type="Proteomes" id="UP000676336">
    <property type="component" value="Unassembled WGS sequence"/>
</dbReference>
<evidence type="ECO:0000256" key="2">
    <source>
        <dbReference type="SAM" id="MobiDB-lite"/>
    </source>
</evidence>
<evidence type="ECO:0000256" key="1">
    <source>
        <dbReference type="SAM" id="Coils"/>
    </source>
</evidence>
<dbReference type="AlphaFoldDB" id="A0A8S3FEZ5"/>
<accession>A0A8S3FEZ5</accession>
<feature type="compositionally biased region" description="Basic and acidic residues" evidence="2">
    <location>
        <begin position="101"/>
        <end position="129"/>
    </location>
</feature>
<organism evidence="3 4">
    <name type="scientific">Rotaria magnacalcarata</name>
    <dbReference type="NCBI Taxonomy" id="392030"/>
    <lineage>
        <taxon>Eukaryota</taxon>
        <taxon>Metazoa</taxon>
        <taxon>Spiralia</taxon>
        <taxon>Gnathifera</taxon>
        <taxon>Rotifera</taxon>
        <taxon>Eurotatoria</taxon>
        <taxon>Bdelloidea</taxon>
        <taxon>Philodinida</taxon>
        <taxon>Philodinidae</taxon>
        <taxon>Rotaria</taxon>
    </lineage>
</organism>
<protein>
    <submittedName>
        <fullName evidence="3">Uncharacterized protein</fullName>
    </submittedName>
</protein>
<feature type="compositionally biased region" description="Low complexity" evidence="2">
    <location>
        <begin position="81"/>
        <end position="97"/>
    </location>
</feature>
<feature type="region of interest" description="Disordered" evidence="2">
    <location>
        <begin position="77"/>
        <end position="136"/>
    </location>
</feature>
<evidence type="ECO:0000313" key="3">
    <source>
        <dbReference type="EMBL" id="CAF5120879.1"/>
    </source>
</evidence>
<evidence type="ECO:0000313" key="4">
    <source>
        <dbReference type="Proteomes" id="UP000676336"/>
    </source>
</evidence>
<name>A0A8S3FEZ5_9BILA</name>
<feature type="coiled-coil region" evidence="1">
    <location>
        <begin position="7"/>
        <end position="66"/>
    </location>
</feature>
<gene>
    <name evidence="3" type="ORF">SMN809_LOCUS62517</name>
</gene>
<sequence>MVDLNRISQVQDELRSVRAQLDELLNLGQDLVSKSEKYSKLVAPDIENITRKFEELQRRIRIIQASETQEKRLREQQIQQTSTATTTTTAATTTTTTNNIQEDHHDDLQREHYTEKRYNRFHRESRRSPSESSDISTAHGVIDEEFKKKYLRCLAYMKLIERLYENQPETDEESETVHRRLSRRERTLRERPEYEEIEKIIRETEERAYVIEKTDVDQANRIREKILRLRDCLENLKYRSIHYQNADEVIRYEERVQTADRTVPKERV</sequence>
<proteinExistence type="predicted"/>
<reference evidence="3" key="1">
    <citation type="submission" date="2021-02" db="EMBL/GenBank/DDBJ databases">
        <authorList>
            <person name="Nowell W R."/>
        </authorList>
    </citation>
    <scope>NUCLEOTIDE SEQUENCE</scope>
</reference>
<comment type="caution">
    <text evidence="3">The sequence shown here is derived from an EMBL/GenBank/DDBJ whole genome shotgun (WGS) entry which is preliminary data.</text>
</comment>
<dbReference type="EMBL" id="CAJOBI010260470">
    <property type="protein sequence ID" value="CAF5120879.1"/>
    <property type="molecule type" value="Genomic_DNA"/>
</dbReference>